<evidence type="ECO:0000313" key="4">
    <source>
        <dbReference type="Proteomes" id="UP000053958"/>
    </source>
</evidence>
<feature type="non-terminal residue" evidence="3">
    <location>
        <position position="1"/>
    </location>
</feature>
<dbReference type="GeneID" id="25320136"/>
<dbReference type="Pfam" id="PF23585">
    <property type="entry name" value="DUF7137"/>
    <property type="match status" value="1"/>
</dbReference>
<dbReference type="Proteomes" id="UP000053958">
    <property type="component" value="Unassembled WGS sequence"/>
</dbReference>
<dbReference type="AlphaFoldDB" id="A0A0F4YKT0"/>
<name>A0A0F4YKT0_RASE3</name>
<dbReference type="EMBL" id="LASV01000486">
    <property type="protein sequence ID" value="KKA18188.1"/>
    <property type="molecule type" value="Genomic_DNA"/>
</dbReference>
<gene>
    <name evidence="3" type="ORF">T310_7871</name>
</gene>
<protein>
    <recommendedName>
        <fullName evidence="2">DUF7137 domain-containing protein</fullName>
    </recommendedName>
</protein>
<dbReference type="InterPro" id="IPR055561">
    <property type="entry name" value="DUF7137"/>
</dbReference>
<feature type="compositionally biased region" description="Low complexity" evidence="1">
    <location>
        <begin position="8"/>
        <end position="64"/>
    </location>
</feature>
<dbReference type="RefSeq" id="XP_013324800.1">
    <property type="nucleotide sequence ID" value="XM_013469346.1"/>
</dbReference>
<feature type="region of interest" description="Disordered" evidence="1">
    <location>
        <begin position="1"/>
        <end position="92"/>
    </location>
</feature>
<sequence length="358" mass="37935">DGPVAKRAAAASTATATQATETGSSSSSTDASATTTGSAATTTGSSASESGSSATESGSSTTESGKSKATKTSKTSSSTFVDPRLPPGGISMITPATTTTTYYKIGDYVTFAWNYTSLSVTPSAIDVIAFCSSNSATYTLASNMSVGPTDAVTWDTHQYQATATVPLLTASYTLIVYEAGTQPSDVASAGHLGASNFIFGMYVPQPYTPLSDGYQCVTCNAALSDTERQALGFMLTMATITVLSFTCYQLTQPRDHLPTYLSYLPNQPSIDRSIDRSISRVFNNRHKEKKVHCVYAYVISSVGKLEFEFEPESESEPELENIEHVCLSAKLTMDGNGNGDGGHFWAFFYFGMNALAVR</sequence>
<evidence type="ECO:0000259" key="2">
    <source>
        <dbReference type="Pfam" id="PF23585"/>
    </source>
</evidence>
<comment type="caution">
    <text evidence="3">The sequence shown here is derived from an EMBL/GenBank/DDBJ whole genome shotgun (WGS) entry which is preliminary data.</text>
</comment>
<evidence type="ECO:0000256" key="1">
    <source>
        <dbReference type="SAM" id="MobiDB-lite"/>
    </source>
</evidence>
<feature type="domain" description="DUF7137" evidence="2">
    <location>
        <begin position="85"/>
        <end position="218"/>
    </location>
</feature>
<feature type="compositionally biased region" description="Low complexity" evidence="1">
    <location>
        <begin position="70"/>
        <end position="79"/>
    </location>
</feature>
<organism evidence="3 4">
    <name type="scientific">Rasamsonia emersonii (strain ATCC 16479 / CBS 393.64 / IMI 116815)</name>
    <dbReference type="NCBI Taxonomy" id="1408163"/>
    <lineage>
        <taxon>Eukaryota</taxon>
        <taxon>Fungi</taxon>
        <taxon>Dikarya</taxon>
        <taxon>Ascomycota</taxon>
        <taxon>Pezizomycotina</taxon>
        <taxon>Eurotiomycetes</taxon>
        <taxon>Eurotiomycetidae</taxon>
        <taxon>Eurotiales</taxon>
        <taxon>Trichocomaceae</taxon>
        <taxon>Rasamsonia</taxon>
    </lineage>
</organism>
<dbReference type="OrthoDB" id="2435509at2759"/>
<reference evidence="3 4" key="1">
    <citation type="submission" date="2015-04" db="EMBL/GenBank/DDBJ databases">
        <authorList>
            <person name="Heijne W.H."/>
            <person name="Fedorova N.D."/>
            <person name="Nierman W.C."/>
            <person name="Vollebregt A.W."/>
            <person name="Zhao Z."/>
            <person name="Wu L."/>
            <person name="Kumar M."/>
            <person name="Stam H."/>
            <person name="van den Berg M.A."/>
            <person name="Pel H.J."/>
        </authorList>
    </citation>
    <scope>NUCLEOTIDE SEQUENCE [LARGE SCALE GENOMIC DNA]</scope>
    <source>
        <strain evidence="3 4">CBS 393.64</strain>
    </source>
</reference>
<accession>A0A0F4YKT0</accession>
<evidence type="ECO:0000313" key="3">
    <source>
        <dbReference type="EMBL" id="KKA18188.1"/>
    </source>
</evidence>
<dbReference type="PANTHER" id="PTHR42028:SF1">
    <property type="entry name" value="YALI0E30657P"/>
    <property type="match status" value="1"/>
</dbReference>
<proteinExistence type="predicted"/>
<dbReference type="PANTHER" id="PTHR42028">
    <property type="entry name" value="CHROMOSOME 1, WHOLE GENOME SHOTGUN SEQUENCE"/>
    <property type="match status" value="1"/>
</dbReference>
<dbReference type="STRING" id="1408163.A0A0F4YKT0"/>
<keyword evidence="4" id="KW-1185">Reference proteome</keyword>